<evidence type="ECO:0000256" key="2">
    <source>
        <dbReference type="SAM" id="Phobius"/>
    </source>
</evidence>
<keyword evidence="2" id="KW-0472">Membrane</keyword>
<protein>
    <recommendedName>
        <fullName evidence="3">NAD glycohydrolase translocation F5/8 type C domain-containing protein</fullName>
    </recommendedName>
</protein>
<feature type="region of interest" description="Disordered" evidence="1">
    <location>
        <begin position="152"/>
        <end position="174"/>
    </location>
</feature>
<evidence type="ECO:0000313" key="4">
    <source>
        <dbReference type="EMBL" id="GEL24937.1"/>
    </source>
</evidence>
<dbReference type="InterPro" id="IPR057561">
    <property type="entry name" value="NADase_transloc"/>
</dbReference>
<dbReference type="Gene3D" id="2.60.120.260">
    <property type="entry name" value="Galactose-binding domain-like"/>
    <property type="match status" value="1"/>
</dbReference>
<sequence length="220" mass="22313">MTAPGPGRDARIAAGIVVLLVLGAAVAGALLLRGGGPTTAVVGQASPQAGGTRGSDGPPPAASGVRASATCTSAPSRASDGTPTTFEPGNAVDGRPDTAWRCDGDGAGRQLVLRLPEKARVSELTIIPGYAKIDPGDGSDRYAQNRRITSMTIDTGSGPATSVSLDSSPTRREPQTVRFRAAETSTVTVTILTTDPGRPVGAQPASDRVAISEITFPELR</sequence>
<evidence type="ECO:0000313" key="5">
    <source>
        <dbReference type="Proteomes" id="UP000321685"/>
    </source>
</evidence>
<dbReference type="Pfam" id="PF25302">
    <property type="entry name" value="NADase_transloc"/>
    <property type="match status" value="1"/>
</dbReference>
<feature type="compositionally biased region" description="Polar residues" evidence="1">
    <location>
        <begin position="152"/>
        <end position="168"/>
    </location>
</feature>
<evidence type="ECO:0000259" key="3">
    <source>
        <dbReference type="Pfam" id="PF25302"/>
    </source>
</evidence>
<feature type="domain" description="NAD glycohydrolase translocation F5/8 type C" evidence="3">
    <location>
        <begin position="76"/>
        <end position="216"/>
    </location>
</feature>
<dbReference type="InterPro" id="IPR008979">
    <property type="entry name" value="Galactose-bd-like_sf"/>
</dbReference>
<reference evidence="4 5" key="1">
    <citation type="submission" date="2019-07" db="EMBL/GenBank/DDBJ databases">
        <title>Whole genome shotgun sequence of Pseudonocardia sulfidoxydans NBRC 16205.</title>
        <authorList>
            <person name="Hosoyama A."/>
            <person name="Uohara A."/>
            <person name="Ohji S."/>
            <person name="Ichikawa N."/>
        </authorList>
    </citation>
    <scope>NUCLEOTIDE SEQUENCE [LARGE SCALE GENOMIC DNA]</scope>
    <source>
        <strain evidence="4 5">NBRC 16205</strain>
    </source>
</reference>
<dbReference type="AlphaFoldDB" id="A0A511DKI2"/>
<dbReference type="NCBIfam" id="NF047619">
    <property type="entry name" value="NADase_discoid"/>
    <property type="match status" value="1"/>
</dbReference>
<dbReference type="Proteomes" id="UP000321685">
    <property type="component" value="Unassembled WGS sequence"/>
</dbReference>
<keyword evidence="2" id="KW-1133">Transmembrane helix</keyword>
<organism evidence="4 5">
    <name type="scientific">Pseudonocardia sulfidoxydans NBRC 16205</name>
    <dbReference type="NCBI Taxonomy" id="1223511"/>
    <lineage>
        <taxon>Bacteria</taxon>
        <taxon>Bacillati</taxon>
        <taxon>Actinomycetota</taxon>
        <taxon>Actinomycetes</taxon>
        <taxon>Pseudonocardiales</taxon>
        <taxon>Pseudonocardiaceae</taxon>
        <taxon>Pseudonocardia</taxon>
    </lineage>
</organism>
<accession>A0A511DKI2</accession>
<feature type="transmembrane region" description="Helical" evidence="2">
    <location>
        <begin position="12"/>
        <end position="32"/>
    </location>
</feature>
<feature type="compositionally biased region" description="Polar residues" evidence="1">
    <location>
        <begin position="69"/>
        <end position="87"/>
    </location>
</feature>
<gene>
    <name evidence="4" type="ORF">PSU4_38910</name>
</gene>
<proteinExistence type="predicted"/>
<dbReference type="EMBL" id="BJVJ01000042">
    <property type="protein sequence ID" value="GEL24937.1"/>
    <property type="molecule type" value="Genomic_DNA"/>
</dbReference>
<evidence type="ECO:0000256" key="1">
    <source>
        <dbReference type="SAM" id="MobiDB-lite"/>
    </source>
</evidence>
<dbReference type="RefSeq" id="WP_147110293.1">
    <property type="nucleotide sequence ID" value="NZ_BJVJ01000042.1"/>
</dbReference>
<keyword evidence="2" id="KW-0812">Transmembrane</keyword>
<name>A0A511DKI2_9PSEU</name>
<comment type="caution">
    <text evidence="4">The sequence shown here is derived from an EMBL/GenBank/DDBJ whole genome shotgun (WGS) entry which is preliminary data.</text>
</comment>
<dbReference type="OrthoDB" id="3712014at2"/>
<keyword evidence="5" id="KW-1185">Reference proteome</keyword>
<dbReference type="SUPFAM" id="SSF49785">
    <property type="entry name" value="Galactose-binding domain-like"/>
    <property type="match status" value="1"/>
</dbReference>
<feature type="region of interest" description="Disordered" evidence="1">
    <location>
        <begin position="43"/>
        <end position="99"/>
    </location>
</feature>